<gene>
    <name evidence="3" type="ORF">G1C95_1537</name>
</gene>
<name>A0A7Y0HRQ8_9BIFI</name>
<evidence type="ECO:0000313" key="3">
    <source>
        <dbReference type="EMBL" id="NMM94350.1"/>
    </source>
</evidence>
<dbReference type="EMBL" id="JAAIII010000004">
    <property type="protein sequence ID" value="NMM94350.1"/>
    <property type="molecule type" value="Genomic_DNA"/>
</dbReference>
<protein>
    <submittedName>
        <fullName evidence="3">Amidohydrolase</fullName>
    </submittedName>
</protein>
<keyword evidence="1 3" id="KW-0378">Hydrolase</keyword>
<sequence>MLDMLIANATVLLPNAAGVRRHTTVGVSGNRIAFVRPTQSDDMQLDAATRIDGTNLLVMPGLVDCHTHTGQQLLRGRVLDELPMIWTRIMLPFESTLTPELMRLSAKLCALEMIKSGTTGFVDAGSYFMDEAAAVYADSGLRGVLSLSTMDQPGLPDSIATTTDEAVSNADAFYERWDGAADGRVRVAYALRALMSCSEELIVRTAHHAAERGALLQAHMNEYAGEINHCLQHHRMRPFEYLNSLGVLSDRFLGAHCLMLGENEKNLLVEHGVKTCHCPFSNCGKAAPETPSLRSRGVVEGLGSDGAAHGGLSLWAEMRLFRSIMNVVRGIPIADPAVMPADVIVNMATVNGCTFMGLEHAGVIEPGAVADLITVDLRTPGMYPSGNIVNSLVECASAADVRDMIVDGRLLMRDRQVLTLDEQAILSEADDYQAYLDNLAEAKKSDKMGGRAL</sequence>
<comment type="caution">
    <text evidence="3">The sequence shown here is derived from an EMBL/GenBank/DDBJ whole genome shotgun (WGS) entry which is preliminary data.</text>
</comment>
<keyword evidence="4" id="KW-1185">Reference proteome</keyword>
<dbReference type="PANTHER" id="PTHR43794">
    <property type="entry name" value="AMINOHYDROLASE SSNA-RELATED"/>
    <property type="match status" value="1"/>
</dbReference>
<dbReference type="CDD" id="cd01298">
    <property type="entry name" value="ATZ_TRZ_like"/>
    <property type="match status" value="1"/>
</dbReference>
<dbReference type="Proteomes" id="UP000532194">
    <property type="component" value="Unassembled WGS sequence"/>
</dbReference>
<dbReference type="SUPFAM" id="SSF51556">
    <property type="entry name" value="Metallo-dependent hydrolases"/>
    <property type="match status" value="1"/>
</dbReference>
<feature type="domain" description="Amidohydrolase-related" evidence="2">
    <location>
        <begin position="57"/>
        <end position="410"/>
    </location>
</feature>
<dbReference type="GO" id="GO:0016810">
    <property type="term" value="F:hydrolase activity, acting on carbon-nitrogen (but not peptide) bonds"/>
    <property type="evidence" value="ECO:0007669"/>
    <property type="project" value="InterPro"/>
</dbReference>
<dbReference type="InterPro" id="IPR050287">
    <property type="entry name" value="MTA/SAH_deaminase"/>
</dbReference>
<dbReference type="InterPro" id="IPR032466">
    <property type="entry name" value="Metal_Hydrolase"/>
</dbReference>
<dbReference type="Pfam" id="PF01979">
    <property type="entry name" value="Amidohydro_1"/>
    <property type="match status" value="1"/>
</dbReference>
<dbReference type="Gene3D" id="2.30.40.10">
    <property type="entry name" value="Urease, subunit C, domain 1"/>
    <property type="match status" value="1"/>
</dbReference>
<evidence type="ECO:0000256" key="1">
    <source>
        <dbReference type="ARBA" id="ARBA00022801"/>
    </source>
</evidence>
<dbReference type="PANTHER" id="PTHR43794:SF11">
    <property type="entry name" value="AMIDOHYDROLASE-RELATED DOMAIN-CONTAINING PROTEIN"/>
    <property type="match status" value="1"/>
</dbReference>
<evidence type="ECO:0000313" key="4">
    <source>
        <dbReference type="Proteomes" id="UP000532194"/>
    </source>
</evidence>
<proteinExistence type="predicted"/>
<reference evidence="3 4" key="1">
    <citation type="submission" date="2020-02" db="EMBL/GenBank/DDBJ databases">
        <title>Characterization of phylogenetic diversity of novel bifidobacterial species isolated in Czech ZOOs.</title>
        <authorList>
            <person name="Lugli G.A."/>
            <person name="Vera N.B."/>
            <person name="Ventura M."/>
        </authorList>
    </citation>
    <scope>NUCLEOTIDE SEQUENCE [LARGE SCALE GENOMIC DNA]</scope>
    <source>
        <strain evidence="3 4">DSM 109957</strain>
    </source>
</reference>
<dbReference type="InterPro" id="IPR011059">
    <property type="entry name" value="Metal-dep_hydrolase_composite"/>
</dbReference>
<evidence type="ECO:0000259" key="2">
    <source>
        <dbReference type="Pfam" id="PF01979"/>
    </source>
</evidence>
<dbReference type="RefSeq" id="WP_169172375.1">
    <property type="nucleotide sequence ID" value="NZ_JAAIII010000004.1"/>
</dbReference>
<dbReference type="Gene3D" id="3.20.20.140">
    <property type="entry name" value="Metal-dependent hydrolases"/>
    <property type="match status" value="1"/>
</dbReference>
<dbReference type="SUPFAM" id="SSF51338">
    <property type="entry name" value="Composite domain of metallo-dependent hydrolases"/>
    <property type="match status" value="1"/>
</dbReference>
<organism evidence="3 4">
    <name type="scientific">Bifidobacterium oedipodis</name>
    <dbReference type="NCBI Taxonomy" id="2675322"/>
    <lineage>
        <taxon>Bacteria</taxon>
        <taxon>Bacillati</taxon>
        <taxon>Actinomycetota</taxon>
        <taxon>Actinomycetes</taxon>
        <taxon>Bifidobacteriales</taxon>
        <taxon>Bifidobacteriaceae</taxon>
        <taxon>Bifidobacterium</taxon>
    </lineage>
</organism>
<dbReference type="InterPro" id="IPR006680">
    <property type="entry name" value="Amidohydro-rel"/>
</dbReference>
<accession>A0A7Y0HRQ8</accession>
<dbReference type="AlphaFoldDB" id="A0A7Y0HRQ8"/>